<organism evidence="14 15">
    <name type="scientific">Desulfatibacillum alkenivorans DSM 16219</name>
    <dbReference type="NCBI Taxonomy" id="1121393"/>
    <lineage>
        <taxon>Bacteria</taxon>
        <taxon>Pseudomonadati</taxon>
        <taxon>Thermodesulfobacteriota</taxon>
        <taxon>Desulfobacteria</taxon>
        <taxon>Desulfobacterales</taxon>
        <taxon>Desulfatibacillaceae</taxon>
        <taxon>Desulfatibacillum</taxon>
    </lineage>
</organism>
<feature type="active site" description="Proton acceptor" evidence="11 12">
    <location>
        <position position="156"/>
    </location>
</feature>
<feature type="binding site" evidence="11">
    <location>
        <position position="94"/>
    </location>
    <ligand>
        <name>S-adenosyl-L-methionine</name>
        <dbReference type="ChEBI" id="CHEBI:59789"/>
    </ligand>
</feature>
<dbReference type="InterPro" id="IPR050082">
    <property type="entry name" value="RNA_methyltr_RlmE"/>
</dbReference>
<dbReference type="InterPro" id="IPR002877">
    <property type="entry name" value="RNA_MeTrfase_FtsJ_dom"/>
</dbReference>
<dbReference type="GO" id="GO:0008650">
    <property type="term" value="F:rRNA (uridine-2'-O-)-methyltransferase activity"/>
    <property type="evidence" value="ECO:0007669"/>
    <property type="project" value="UniProtKB-UniRule"/>
</dbReference>
<evidence type="ECO:0000256" key="9">
    <source>
        <dbReference type="ARBA" id="ARBA00042745"/>
    </source>
</evidence>
<sequence length="207" mass="23160">MKSKKKGKNLWRDHYTDKAQKAGFPARSVFKLEEMQKRWKILRPGQKVLDLGCAPGSWLKYASQIVGDSGRVIGLDLKPMDQPDKPNAQFIQGDAFELTQEFLDEIGRDFDVVLSDMAPNTTGIKNVDALKSAALCESALATAITVLKPGGSFVCKIFQGEGFDAFIKDVKKYFTKHKIFKPESTRKQSREIYVVGWSKKGGSHVRT</sequence>
<dbReference type="InterPro" id="IPR015507">
    <property type="entry name" value="rRNA-MeTfrase_E"/>
</dbReference>
<dbReference type="InterPro" id="IPR029063">
    <property type="entry name" value="SAM-dependent_MTases_sf"/>
</dbReference>
<dbReference type="CDD" id="cd02440">
    <property type="entry name" value="AdoMet_MTases"/>
    <property type="match status" value="1"/>
</dbReference>
<dbReference type="EC" id="2.1.1.166" evidence="6 11"/>
<evidence type="ECO:0000313" key="15">
    <source>
        <dbReference type="Proteomes" id="UP000183994"/>
    </source>
</evidence>
<dbReference type="PANTHER" id="PTHR10920:SF18">
    <property type="entry name" value="RRNA METHYLTRANSFERASE 2, MITOCHONDRIAL"/>
    <property type="match status" value="1"/>
</dbReference>
<evidence type="ECO:0000259" key="13">
    <source>
        <dbReference type="Pfam" id="PF01728"/>
    </source>
</evidence>
<comment type="subcellular location">
    <subcellularLocation>
        <location evidence="11">Cytoplasm</location>
    </subcellularLocation>
</comment>
<feature type="binding site" evidence="11">
    <location>
        <position position="116"/>
    </location>
    <ligand>
        <name>S-adenosyl-L-methionine</name>
        <dbReference type="ChEBI" id="CHEBI:59789"/>
    </ligand>
</feature>
<keyword evidence="3 11" id="KW-0808">Transferase</keyword>
<dbReference type="EMBL" id="FQZU01000004">
    <property type="protein sequence ID" value="SHJ07222.1"/>
    <property type="molecule type" value="Genomic_DNA"/>
</dbReference>
<dbReference type="GO" id="GO:0005737">
    <property type="term" value="C:cytoplasm"/>
    <property type="evidence" value="ECO:0007669"/>
    <property type="project" value="UniProtKB-SubCell"/>
</dbReference>
<protein>
    <recommendedName>
        <fullName evidence="7 11">Ribosomal RNA large subunit methyltransferase E</fullName>
        <ecNumber evidence="6 11">2.1.1.166</ecNumber>
    </recommendedName>
    <alternativeName>
        <fullName evidence="9 11">23S rRNA Um2552 methyltransferase</fullName>
    </alternativeName>
    <alternativeName>
        <fullName evidence="8 11">rRNA (uridine-2'-O-)-methyltransferase</fullName>
    </alternativeName>
</protein>
<dbReference type="OrthoDB" id="9790080at2"/>
<dbReference type="HAMAP" id="MF_01547">
    <property type="entry name" value="RNA_methyltr_E"/>
    <property type="match status" value="1"/>
</dbReference>
<evidence type="ECO:0000256" key="10">
    <source>
        <dbReference type="ARBA" id="ARBA00048970"/>
    </source>
</evidence>
<evidence type="ECO:0000313" key="14">
    <source>
        <dbReference type="EMBL" id="SHJ07222.1"/>
    </source>
</evidence>
<evidence type="ECO:0000256" key="11">
    <source>
        <dbReference type="HAMAP-Rule" id="MF_01547"/>
    </source>
</evidence>
<feature type="binding site" evidence="11">
    <location>
        <position position="58"/>
    </location>
    <ligand>
        <name>S-adenosyl-L-methionine</name>
        <dbReference type="ChEBI" id="CHEBI:59789"/>
    </ligand>
</feature>
<comment type="catalytic activity">
    <reaction evidence="10 11">
        <text>uridine(2552) in 23S rRNA + S-adenosyl-L-methionine = 2'-O-methyluridine(2552) in 23S rRNA + S-adenosyl-L-homocysteine + H(+)</text>
        <dbReference type="Rhea" id="RHEA:42720"/>
        <dbReference type="Rhea" id="RHEA-COMP:10202"/>
        <dbReference type="Rhea" id="RHEA-COMP:10203"/>
        <dbReference type="ChEBI" id="CHEBI:15378"/>
        <dbReference type="ChEBI" id="CHEBI:57856"/>
        <dbReference type="ChEBI" id="CHEBI:59789"/>
        <dbReference type="ChEBI" id="CHEBI:65315"/>
        <dbReference type="ChEBI" id="CHEBI:74478"/>
        <dbReference type="EC" id="2.1.1.166"/>
    </reaction>
</comment>
<evidence type="ECO:0000256" key="12">
    <source>
        <dbReference type="PIRSR" id="PIRSR005461-1"/>
    </source>
</evidence>
<comment type="similarity">
    <text evidence="11">Belongs to the class I-like SAM-binding methyltransferase superfamily. RNA methyltransferase RlmE family.</text>
</comment>
<dbReference type="PANTHER" id="PTHR10920">
    <property type="entry name" value="RIBOSOMAL RNA METHYLTRANSFERASE"/>
    <property type="match status" value="1"/>
</dbReference>
<feature type="binding site" evidence="11">
    <location>
        <position position="56"/>
    </location>
    <ligand>
        <name>S-adenosyl-L-methionine</name>
        <dbReference type="ChEBI" id="CHEBI:59789"/>
    </ligand>
</feature>
<reference evidence="15" key="1">
    <citation type="submission" date="2016-11" db="EMBL/GenBank/DDBJ databases">
        <authorList>
            <person name="Varghese N."/>
            <person name="Submissions S."/>
        </authorList>
    </citation>
    <scope>NUCLEOTIDE SEQUENCE [LARGE SCALE GENOMIC DNA]</scope>
    <source>
        <strain evidence="15">DSM 16219</strain>
    </source>
</reference>
<proteinExistence type="inferred from homology"/>
<feature type="binding site" evidence="11">
    <location>
        <position position="76"/>
    </location>
    <ligand>
        <name>S-adenosyl-L-methionine</name>
        <dbReference type="ChEBI" id="CHEBI:59789"/>
    </ligand>
</feature>
<evidence type="ECO:0000256" key="6">
    <source>
        <dbReference type="ARBA" id="ARBA00038861"/>
    </source>
</evidence>
<accession>A0A1M6GBF6</accession>
<evidence type="ECO:0000256" key="5">
    <source>
        <dbReference type="ARBA" id="ARBA00037569"/>
    </source>
</evidence>
<dbReference type="STRING" id="1121393.SAMN02745216_00958"/>
<comment type="function">
    <text evidence="5 11">Specifically methylates the uridine in position 2552 of 23S rRNA at the 2'-O position of the ribose in the fully assembled 50S ribosomal subunit.</text>
</comment>
<keyword evidence="4 11" id="KW-0949">S-adenosyl-L-methionine</keyword>
<evidence type="ECO:0000256" key="1">
    <source>
        <dbReference type="ARBA" id="ARBA00022552"/>
    </source>
</evidence>
<keyword evidence="2 11" id="KW-0489">Methyltransferase</keyword>
<dbReference type="RefSeq" id="WP_073473519.1">
    <property type="nucleotide sequence ID" value="NZ_FQZU01000004.1"/>
</dbReference>
<name>A0A1M6GBF6_9BACT</name>
<dbReference type="PIRSF" id="PIRSF005461">
    <property type="entry name" value="23S_rRNA_mtase"/>
    <property type="match status" value="1"/>
</dbReference>
<feature type="domain" description="Ribosomal RNA methyltransferase FtsJ" evidence="13">
    <location>
        <begin position="25"/>
        <end position="197"/>
    </location>
</feature>
<dbReference type="Pfam" id="PF01728">
    <property type="entry name" value="FtsJ"/>
    <property type="match status" value="1"/>
</dbReference>
<keyword evidence="11" id="KW-0963">Cytoplasm</keyword>
<dbReference type="AlphaFoldDB" id="A0A1M6GBF6"/>
<keyword evidence="1 11" id="KW-0698">rRNA processing</keyword>
<evidence type="ECO:0000256" key="8">
    <source>
        <dbReference type="ARBA" id="ARBA00041995"/>
    </source>
</evidence>
<evidence type="ECO:0000256" key="4">
    <source>
        <dbReference type="ARBA" id="ARBA00022691"/>
    </source>
</evidence>
<dbReference type="Proteomes" id="UP000183994">
    <property type="component" value="Unassembled WGS sequence"/>
</dbReference>
<gene>
    <name evidence="11" type="primary">rlmE</name>
    <name evidence="11" type="synonym">ftsJ</name>
    <name evidence="11" type="synonym">rrmJ</name>
    <name evidence="14" type="ORF">SAMN02745216_00958</name>
</gene>
<evidence type="ECO:0000256" key="7">
    <source>
        <dbReference type="ARBA" id="ARBA00041129"/>
    </source>
</evidence>
<dbReference type="Gene3D" id="3.40.50.150">
    <property type="entry name" value="Vaccinia Virus protein VP39"/>
    <property type="match status" value="1"/>
</dbReference>
<dbReference type="SUPFAM" id="SSF53335">
    <property type="entry name" value="S-adenosyl-L-methionine-dependent methyltransferases"/>
    <property type="match status" value="1"/>
</dbReference>
<evidence type="ECO:0000256" key="2">
    <source>
        <dbReference type="ARBA" id="ARBA00022603"/>
    </source>
</evidence>
<keyword evidence="15" id="KW-1185">Reference proteome</keyword>
<evidence type="ECO:0000256" key="3">
    <source>
        <dbReference type="ARBA" id="ARBA00022679"/>
    </source>
</evidence>